<evidence type="ECO:0000259" key="6">
    <source>
        <dbReference type="Pfam" id="PF01368"/>
    </source>
</evidence>
<evidence type="ECO:0000256" key="4">
    <source>
        <dbReference type="ARBA" id="ARBA00022801"/>
    </source>
</evidence>
<dbReference type="Gene3D" id="3.10.310.30">
    <property type="match status" value="1"/>
</dbReference>
<evidence type="ECO:0000256" key="5">
    <source>
        <dbReference type="ARBA" id="ARBA00022839"/>
    </source>
</evidence>
<sequence>MSGLSVRGLEWSAPEEKEGSFPGIPSEVVSIALNRGIEDLGEFFKPTLKGSMPDPLVLKDMDKAIERGKQAVLKNERVCIFGDYDVDGATSTSILKRFLETMGCEVSFYIPQRLTEGYGPNVPAIEKIAEDEIDLIIFADCGTVAFEPLARAAALGMDVVTLDHHLSDDKHPEGILVNPNRNDETGDYGYLCTAGIAFLYVVGLQRALREDGFFEDRTEYDMHHLLGLACFGTVADVVPLVGFNRAMVKIGLRHMARNPGLMALAECNEVEPESFNERTCGFVFGPCINAGGRIDDTWLGTLLLTCDDLTECAERANALYEINKERKAKQQLMEAGAFEQAEAHSDDNVIVCYNEDWHPGVVGIVASRITEAYDRPSIVIGEGGKGSARSIEGFDVGRPIKKAAADGILIKGGGHEMAAGVTIDPEKLEAFRDAMNAAAGHVDRPPLVADIDVPCGGISRRLVESLNLLAPFGANNSEPRAMISGGMLISTKVLKEKHVKGRISGEAGDIDIIMFNAKGTPMGDAILAAKGSIVDVYGRVEINEYMGNVSIQVKPEDVRPQKQPELAF</sequence>
<feature type="domain" description="RecJ OB" evidence="8">
    <location>
        <begin position="450"/>
        <end position="557"/>
    </location>
</feature>
<dbReference type="Proteomes" id="UP000015347">
    <property type="component" value="Unassembled WGS sequence"/>
</dbReference>
<evidence type="ECO:0000313" key="10">
    <source>
        <dbReference type="Proteomes" id="UP000015347"/>
    </source>
</evidence>
<keyword evidence="5 9" id="KW-0269">Exonuclease</keyword>
<dbReference type="OrthoDB" id="9809852at2"/>
<dbReference type="Pfam" id="PF02272">
    <property type="entry name" value="DHHA1"/>
    <property type="match status" value="1"/>
</dbReference>
<dbReference type="Gene3D" id="3.90.1640.30">
    <property type="match status" value="1"/>
</dbReference>
<gene>
    <name evidence="9" type="ORF">Salmuc_01767</name>
</gene>
<dbReference type="STRING" id="1123237.Salmuc_01767"/>
<keyword evidence="3" id="KW-0540">Nuclease</keyword>
<comment type="similarity">
    <text evidence="1">Belongs to the RecJ family.</text>
</comment>
<keyword evidence="10" id="KW-1185">Reference proteome</keyword>
<dbReference type="InterPro" id="IPR001667">
    <property type="entry name" value="DDH_dom"/>
</dbReference>
<dbReference type="eggNOG" id="COG0608">
    <property type="taxonomic scope" value="Bacteria"/>
</dbReference>
<dbReference type="Pfam" id="PF17768">
    <property type="entry name" value="RecJ_OB"/>
    <property type="match status" value="1"/>
</dbReference>
<dbReference type="GO" id="GO:0006281">
    <property type="term" value="P:DNA repair"/>
    <property type="evidence" value="ECO:0007669"/>
    <property type="project" value="InterPro"/>
</dbReference>
<dbReference type="HOGENOM" id="CLU_009736_5_1_5"/>
<dbReference type="GO" id="GO:0003676">
    <property type="term" value="F:nucleic acid binding"/>
    <property type="evidence" value="ECO:0007669"/>
    <property type="project" value="InterPro"/>
</dbReference>
<evidence type="ECO:0000259" key="8">
    <source>
        <dbReference type="Pfam" id="PF17768"/>
    </source>
</evidence>
<dbReference type="InterPro" id="IPR041122">
    <property type="entry name" value="RecJ_OB"/>
</dbReference>
<feature type="domain" description="DDH" evidence="6">
    <location>
        <begin position="77"/>
        <end position="209"/>
    </location>
</feature>
<dbReference type="GO" id="GO:0006310">
    <property type="term" value="P:DNA recombination"/>
    <property type="evidence" value="ECO:0007669"/>
    <property type="project" value="InterPro"/>
</dbReference>
<dbReference type="InterPro" id="IPR003156">
    <property type="entry name" value="DHHA1_dom"/>
</dbReference>
<evidence type="ECO:0000256" key="3">
    <source>
        <dbReference type="ARBA" id="ARBA00022722"/>
    </source>
</evidence>
<protein>
    <recommendedName>
        <fullName evidence="2">Single-stranded-DNA-specific exonuclease RecJ</fullName>
    </recommendedName>
</protein>
<evidence type="ECO:0000256" key="2">
    <source>
        <dbReference type="ARBA" id="ARBA00019841"/>
    </source>
</evidence>
<evidence type="ECO:0000313" key="9">
    <source>
        <dbReference type="EMBL" id="EPX83992.1"/>
    </source>
</evidence>
<dbReference type="PANTHER" id="PTHR30255">
    <property type="entry name" value="SINGLE-STRANDED-DNA-SPECIFIC EXONUCLEASE RECJ"/>
    <property type="match status" value="1"/>
</dbReference>
<dbReference type="InterPro" id="IPR038763">
    <property type="entry name" value="DHH_sf"/>
</dbReference>
<dbReference type="PANTHER" id="PTHR30255:SF2">
    <property type="entry name" value="SINGLE-STRANDED-DNA-SPECIFIC EXONUCLEASE RECJ"/>
    <property type="match status" value="1"/>
</dbReference>
<dbReference type="EMBL" id="APVH01000013">
    <property type="protein sequence ID" value="EPX83992.1"/>
    <property type="molecule type" value="Genomic_DNA"/>
</dbReference>
<dbReference type="SUPFAM" id="SSF64182">
    <property type="entry name" value="DHH phosphoesterases"/>
    <property type="match status" value="1"/>
</dbReference>
<name>S9QWN2_9RHOB</name>
<dbReference type="Pfam" id="PF01368">
    <property type="entry name" value="DHH"/>
    <property type="match status" value="1"/>
</dbReference>
<dbReference type="RefSeq" id="WP_021119992.1">
    <property type="nucleotide sequence ID" value="NZ_KE557274.1"/>
</dbReference>
<dbReference type="GO" id="GO:0008409">
    <property type="term" value="F:5'-3' exonuclease activity"/>
    <property type="evidence" value="ECO:0007669"/>
    <property type="project" value="InterPro"/>
</dbReference>
<organism evidence="9 10">
    <name type="scientific">Salipiger mucosus DSM 16094</name>
    <dbReference type="NCBI Taxonomy" id="1123237"/>
    <lineage>
        <taxon>Bacteria</taxon>
        <taxon>Pseudomonadati</taxon>
        <taxon>Pseudomonadota</taxon>
        <taxon>Alphaproteobacteria</taxon>
        <taxon>Rhodobacterales</taxon>
        <taxon>Roseobacteraceae</taxon>
        <taxon>Salipiger</taxon>
    </lineage>
</organism>
<reference evidence="10" key="1">
    <citation type="journal article" date="2014" name="Stand. Genomic Sci.">
        <title>Genome sequence of the exopolysaccharide-producing Salipiger mucosus type strain (DSM 16094(T)), a moderately halophilic member of the Roseobacter clade.</title>
        <authorList>
            <person name="Riedel T."/>
            <person name="Spring S."/>
            <person name="Fiebig A."/>
            <person name="Petersen J."/>
            <person name="Kyrpides N.C."/>
            <person name="Goker M."/>
            <person name="Klenk H.P."/>
        </authorList>
    </citation>
    <scope>NUCLEOTIDE SEQUENCE [LARGE SCALE GENOMIC DNA]</scope>
    <source>
        <strain evidence="10">DSM 16094</strain>
    </source>
</reference>
<evidence type="ECO:0000259" key="7">
    <source>
        <dbReference type="Pfam" id="PF02272"/>
    </source>
</evidence>
<feature type="domain" description="DHHA1" evidence="7">
    <location>
        <begin position="347"/>
        <end position="438"/>
    </location>
</feature>
<dbReference type="AlphaFoldDB" id="S9QWN2"/>
<proteinExistence type="inferred from homology"/>
<evidence type="ECO:0000256" key="1">
    <source>
        <dbReference type="ARBA" id="ARBA00005915"/>
    </source>
</evidence>
<dbReference type="NCBIfam" id="TIGR00644">
    <property type="entry name" value="recJ"/>
    <property type="match status" value="1"/>
</dbReference>
<accession>S9QWN2</accession>
<dbReference type="InterPro" id="IPR004610">
    <property type="entry name" value="RecJ"/>
</dbReference>
<keyword evidence="4" id="KW-0378">Hydrolase</keyword>
<dbReference type="InterPro" id="IPR051673">
    <property type="entry name" value="SSDNA_exonuclease_RecJ"/>
</dbReference>
<comment type="caution">
    <text evidence="9">The sequence shown here is derived from an EMBL/GenBank/DDBJ whole genome shotgun (WGS) entry which is preliminary data.</text>
</comment>